<dbReference type="InterPro" id="IPR042526">
    <property type="entry name" value="Atg5_HR"/>
</dbReference>
<keyword evidence="9" id="KW-1185">Reference proteome</keyword>
<dbReference type="InterPro" id="IPR048318">
    <property type="entry name" value="ATG5_UblB"/>
</dbReference>
<proteinExistence type="inferred from homology"/>
<evidence type="ECO:0000259" key="7">
    <source>
        <dbReference type="Pfam" id="PF20637"/>
    </source>
</evidence>
<sequence>MATTDLASPSSAAPAPAALPAALSRTSSAVAVDSVNAPASFPVPAVDDAVIETVFHAAVPLAFHVLDAQGNMTASPPLYVLAPRQSYLHAVFARVPHAVAGLLPRPSTPPGDATGPPASSAADLQRRLVSTSFLCDATGTTLPWHVPIGVLYDQSQHPALRTHDDASWWSPTDGIPPWRIRVARTTDAPTATAAFPFTGLAQLESLYMHAVKEAEYMAFGSTRKVMALSKSLSEQLWRGVMDNNLSQVEAVTKDLFHNEPVARAWPVRVHIRDLAGTVATFQPLLTPTSAPEIGHVVATAGVEESDTSVLLVQGIALTCDTPMAWVHRHLVGCDGWVHVVVIKQGGADDAKTEVRTTTD</sequence>
<protein>
    <recommendedName>
        <fullName evidence="5">Autophagy protein 5</fullName>
    </recommendedName>
</protein>
<dbReference type="OrthoDB" id="272162at2759"/>
<dbReference type="Gene3D" id="1.10.246.190">
    <property type="entry name" value="Autophagy protein Apg5, helix rich domain"/>
    <property type="match status" value="1"/>
</dbReference>
<evidence type="ECO:0000256" key="5">
    <source>
        <dbReference type="RuleBase" id="RU361202"/>
    </source>
</evidence>
<dbReference type="Gene3D" id="3.10.20.620">
    <property type="match status" value="1"/>
</dbReference>
<evidence type="ECO:0000313" key="9">
    <source>
        <dbReference type="Proteomes" id="UP000054350"/>
    </source>
</evidence>
<dbReference type="AlphaFoldDB" id="A0A0L0SI34"/>
<dbReference type="GO" id="GO:0044233">
    <property type="term" value="C:mitochondria-associated endoplasmic reticulum membrane contact site"/>
    <property type="evidence" value="ECO:0007669"/>
    <property type="project" value="TreeGrafter"/>
</dbReference>
<dbReference type="GO" id="GO:0034045">
    <property type="term" value="C:phagophore assembly site membrane"/>
    <property type="evidence" value="ECO:0007669"/>
    <property type="project" value="UniProtKB-SubCell"/>
</dbReference>
<dbReference type="Pfam" id="PF04106">
    <property type="entry name" value="ATG5_UblB"/>
    <property type="match status" value="1"/>
</dbReference>
<feature type="domain" description="Autophagy protein ATG5 UblB" evidence="6">
    <location>
        <begin position="269"/>
        <end position="341"/>
    </location>
</feature>
<feature type="domain" description="Autophagy protein ATG5 alpha-helical bundle region" evidence="7">
    <location>
        <begin position="202"/>
        <end position="256"/>
    </location>
</feature>
<reference evidence="9" key="2">
    <citation type="submission" date="2009-11" db="EMBL/GenBank/DDBJ databases">
        <title>The Genome Sequence of Allomyces macrogynus strain ATCC 38327.</title>
        <authorList>
            <consortium name="The Broad Institute Genome Sequencing Platform"/>
            <person name="Russ C."/>
            <person name="Cuomo C."/>
            <person name="Shea T."/>
            <person name="Young S.K."/>
            <person name="Zeng Q."/>
            <person name="Koehrsen M."/>
            <person name="Haas B."/>
            <person name="Borodovsky M."/>
            <person name="Guigo R."/>
            <person name="Alvarado L."/>
            <person name="Berlin A."/>
            <person name="Borenstein D."/>
            <person name="Chen Z."/>
            <person name="Engels R."/>
            <person name="Freedman E."/>
            <person name="Gellesch M."/>
            <person name="Goldberg J."/>
            <person name="Griggs A."/>
            <person name="Gujja S."/>
            <person name="Heiman D."/>
            <person name="Hepburn T."/>
            <person name="Howarth C."/>
            <person name="Jen D."/>
            <person name="Larson L."/>
            <person name="Lewis B."/>
            <person name="Mehta T."/>
            <person name="Park D."/>
            <person name="Pearson M."/>
            <person name="Roberts A."/>
            <person name="Saif S."/>
            <person name="Shenoy N."/>
            <person name="Sisk P."/>
            <person name="Stolte C."/>
            <person name="Sykes S."/>
            <person name="Walk T."/>
            <person name="White J."/>
            <person name="Yandava C."/>
            <person name="Burger G."/>
            <person name="Gray M.W."/>
            <person name="Holland P.W.H."/>
            <person name="King N."/>
            <person name="Lang F.B.F."/>
            <person name="Roger A.J."/>
            <person name="Ruiz-Trillo I."/>
            <person name="Lander E."/>
            <person name="Nusbaum C."/>
        </authorList>
    </citation>
    <scope>NUCLEOTIDE SEQUENCE [LARGE SCALE GENOMIC DNA]</scope>
    <source>
        <strain evidence="9">ATCC 38327</strain>
    </source>
</reference>
<dbReference type="Pfam" id="PF20637">
    <property type="entry name" value="ATG5_HBR"/>
    <property type="match status" value="1"/>
</dbReference>
<evidence type="ECO:0000256" key="1">
    <source>
        <dbReference type="ARBA" id="ARBA00006910"/>
    </source>
</evidence>
<comment type="function">
    <text evidence="5">Involved in cytoplasm to vacuole transport (Cvt) and autophagic vesicle formation.</text>
</comment>
<keyword evidence="5" id="KW-0813">Transport</keyword>
<dbReference type="InterPro" id="IPR048940">
    <property type="entry name" value="ATG5_HBR"/>
</dbReference>
<dbReference type="GO" id="GO:0006995">
    <property type="term" value="P:cellular response to nitrogen starvation"/>
    <property type="evidence" value="ECO:0007669"/>
    <property type="project" value="TreeGrafter"/>
</dbReference>
<gene>
    <name evidence="8" type="ORF">AMAG_07260</name>
</gene>
<dbReference type="STRING" id="578462.A0A0L0SI34"/>
<name>A0A0L0SI34_ALLM3</name>
<dbReference type="eggNOG" id="KOG2976">
    <property type="taxonomic scope" value="Eukaryota"/>
</dbReference>
<organism evidence="8 9">
    <name type="scientific">Allomyces macrogynus (strain ATCC 38327)</name>
    <name type="common">Allomyces javanicus var. macrogynus</name>
    <dbReference type="NCBI Taxonomy" id="578462"/>
    <lineage>
        <taxon>Eukaryota</taxon>
        <taxon>Fungi</taxon>
        <taxon>Fungi incertae sedis</taxon>
        <taxon>Blastocladiomycota</taxon>
        <taxon>Blastocladiomycetes</taxon>
        <taxon>Blastocladiales</taxon>
        <taxon>Blastocladiaceae</taxon>
        <taxon>Allomyces</taxon>
    </lineage>
</organism>
<evidence type="ECO:0000256" key="2">
    <source>
        <dbReference type="ARBA" id="ARBA00022499"/>
    </source>
</evidence>
<keyword evidence="3 5" id="KW-0832">Ubl conjugation</keyword>
<comment type="subcellular location">
    <subcellularLocation>
        <location evidence="5">Preautophagosomal structure membrane</location>
        <topology evidence="5">Peripheral membrane protein</topology>
    </subcellularLocation>
</comment>
<accession>A0A0L0SI34</accession>
<dbReference type="GO" id="GO:0034727">
    <property type="term" value="P:piecemeal microautophagy of the nucleus"/>
    <property type="evidence" value="ECO:0007669"/>
    <property type="project" value="TreeGrafter"/>
</dbReference>
<keyword evidence="4 5" id="KW-0072">Autophagy</keyword>
<dbReference type="Proteomes" id="UP000054350">
    <property type="component" value="Unassembled WGS sequence"/>
</dbReference>
<dbReference type="PANTHER" id="PTHR13040">
    <property type="entry name" value="AUTOPHAGY PROTEIN 5"/>
    <property type="match status" value="1"/>
</dbReference>
<evidence type="ECO:0000256" key="3">
    <source>
        <dbReference type="ARBA" id="ARBA00022843"/>
    </source>
</evidence>
<dbReference type="EMBL" id="GG745339">
    <property type="protein sequence ID" value="KNE62000.1"/>
    <property type="molecule type" value="Genomic_DNA"/>
</dbReference>
<dbReference type="GO" id="GO:0034274">
    <property type="term" value="C:Atg12-Atg5-Atg16 complex"/>
    <property type="evidence" value="ECO:0007669"/>
    <property type="project" value="TreeGrafter"/>
</dbReference>
<evidence type="ECO:0000256" key="4">
    <source>
        <dbReference type="ARBA" id="ARBA00023006"/>
    </source>
</evidence>
<dbReference type="InterPro" id="IPR007239">
    <property type="entry name" value="Atg5"/>
</dbReference>
<dbReference type="GO" id="GO:0061908">
    <property type="term" value="C:phagophore"/>
    <property type="evidence" value="ECO:0007669"/>
    <property type="project" value="TreeGrafter"/>
</dbReference>
<comment type="similarity">
    <text evidence="1 5">Belongs to the ATG5 family.</text>
</comment>
<keyword evidence="5" id="KW-0472">Membrane</keyword>
<dbReference type="InterPro" id="IPR042527">
    <property type="entry name" value="Atg5_UblA_dom_sf"/>
</dbReference>
<dbReference type="PANTHER" id="PTHR13040:SF2">
    <property type="entry name" value="AUTOPHAGY PROTEIN 5"/>
    <property type="match status" value="1"/>
</dbReference>
<dbReference type="GO" id="GO:0000422">
    <property type="term" value="P:autophagy of mitochondrion"/>
    <property type="evidence" value="ECO:0007669"/>
    <property type="project" value="TreeGrafter"/>
</dbReference>
<comment type="subunit">
    <text evidence="5">Conjugated with ATG12.</text>
</comment>
<evidence type="ECO:0000313" key="8">
    <source>
        <dbReference type="EMBL" id="KNE62000.1"/>
    </source>
</evidence>
<keyword evidence="2 5" id="KW-1017">Isopeptide bond</keyword>
<reference evidence="8 9" key="1">
    <citation type="submission" date="2009-11" db="EMBL/GenBank/DDBJ databases">
        <title>Annotation of Allomyces macrogynus ATCC 38327.</title>
        <authorList>
            <consortium name="The Broad Institute Genome Sequencing Platform"/>
            <person name="Russ C."/>
            <person name="Cuomo C."/>
            <person name="Burger G."/>
            <person name="Gray M.W."/>
            <person name="Holland P.W.H."/>
            <person name="King N."/>
            <person name="Lang F.B.F."/>
            <person name="Roger A.J."/>
            <person name="Ruiz-Trillo I."/>
            <person name="Young S.K."/>
            <person name="Zeng Q."/>
            <person name="Gargeya S."/>
            <person name="Fitzgerald M."/>
            <person name="Haas B."/>
            <person name="Abouelleil A."/>
            <person name="Alvarado L."/>
            <person name="Arachchi H.M."/>
            <person name="Berlin A."/>
            <person name="Chapman S.B."/>
            <person name="Gearin G."/>
            <person name="Goldberg J."/>
            <person name="Griggs A."/>
            <person name="Gujja S."/>
            <person name="Hansen M."/>
            <person name="Heiman D."/>
            <person name="Howarth C."/>
            <person name="Larimer J."/>
            <person name="Lui A."/>
            <person name="MacDonald P.J.P."/>
            <person name="McCowen C."/>
            <person name="Montmayeur A."/>
            <person name="Murphy C."/>
            <person name="Neiman D."/>
            <person name="Pearson M."/>
            <person name="Priest M."/>
            <person name="Roberts A."/>
            <person name="Saif S."/>
            <person name="Shea T."/>
            <person name="Sisk P."/>
            <person name="Stolte C."/>
            <person name="Sykes S."/>
            <person name="Wortman J."/>
            <person name="Nusbaum C."/>
            <person name="Birren B."/>
        </authorList>
    </citation>
    <scope>NUCLEOTIDE SEQUENCE [LARGE SCALE GENOMIC DNA]</scope>
    <source>
        <strain evidence="8 9">ATCC 38327</strain>
    </source>
</reference>
<dbReference type="GO" id="GO:0019776">
    <property type="term" value="F:Atg8-family ligase activity"/>
    <property type="evidence" value="ECO:0007669"/>
    <property type="project" value="TreeGrafter"/>
</dbReference>
<evidence type="ECO:0000259" key="6">
    <source>
        <dbReference type="Pfam" id="PF04106"/>
    </source>
</evidence>
<dbReference type="Gene3D" id="3.10.20.90">
    <property type="entry name" value="Phosphatidylinositol 3-kinase Catalytic Subunit, Chain A, domain 1"/>
    <property type="match status" value="1"/>
</dbReference>
<dbReference type="VEuPathDB" id="FungiDB:AMAG_07260"/>
<dbReference type="GO" id="GO:0005776">
    <property type="term" value="C:autophagosome"/>
    <property type="evidence" value="ECO:0007669"/>
    <property type="project" value="TreeGrafter"/>
</dbReference>